<dbReference type="Proteomes" id="UP000051491">
    <property type="component" value="Unassembled WGS sequence"/>
</dbReference>
<gene>
    <name evidence="4" type="ORF">IV43_GL000566</name>
</gene>
<dbReference type="AlphaFoldDB" id="A0A0R2JLX2"/>
<comment type="caution">
    <text evidence="4">The sequence shown here is derived from an EMBL/GenBank/DDBJ whole genome shotgun (WGS) entry which is preliminary data.</text>
</comment>
<protein>
    <submittedName>
        <fullName evidence="4">Peptidoglycan binding protein</fullName>
    </submittedName>
</protein>
<dbReference type="CDD" id="cd00118">
    <property type="entry name" value="LysM"/>
    <property type="match status" value="1"/>
</dbReference>
<evidence type="ECO:0000256" key="1">
    <source>
        <dbReference type="SAM" id="MobiDB-lite"/>
    </source>
</evidence>
<name>A0A0R2JLX2_9LACO</name>
<feature type="signal peptide" evidence="2">
    <location>
        <begin position="1"/>
        <end position="26"/>
    </location>
</feature>
<dbReference type="InterPro" id="IPR018392">
    <property type="entry name" value="LysM"/>
</dbReference>
<dbReference type="InterPro" id="IPR036779">
    <property type="entry name" value="LysM_dom_sf"/>
</dbReference>
<dbReference type="STRING" id="89059.LAC1533_0278"/>
<dbReference type="Gene3D" id="3.10.350.10">
    <property type="entry name" value="LysM domain"/>
    <property type="match status" value="1"/>
</dbReference>
<accession>A0A0R2JLX2</accession>
<dbReference type="PROSITE" id="PS51782">
    <property type="entry name" value="LYSM"/>
    <property type="match status" value="1"/>
</dbReference>
<feature type="domain" description="LysM" evidence="3">
    <location>
        <begin position="27"/>
        <end position="71"/>
    </location>
</feature>
<feature type="region of interest" description="Disordered" evidence="1">
    <location>
        <begin position="75"/>
        <end position="125"/>
    </location>
</feature>
<feature type="compositionally biased region" description="Low complexity" evidence="1">
    <location>
        <begin position="76"/>
        <end position="125"/>
    </location>
</feature>
<dbReference type="OrthoDB" id="117366at2"/>
<evidence type="ECO:0000256" key="2">
    <source>
        <dbReference type="SAM" id="SignalP"/>
    </source>
</evidence>
<dbReference type="SUPFAM" id="SSF54106">
    <property type="entry name" value="LysM domain"/>
    <property type="match status" value="1"/>
</dbReference>
<dbReference type="RefSeq" id="WP_056988194.1">
    <property type="nucleotide sequence ID" value="NZ_JQBK01000152.1"/>
</dbReference>
<evidence type="ECO:0000259" key="3">
    <source>
        <dbReference type="PROSITE" id="PS51782"/>
    </source>
</evidence>
<proteinExistence type="predicted"/>
<dbReference type="Pfam" id="PF01476">
    <property type="entry name" value="LysM"/>
    <property type="match status" value="1"/>
</dbReference>
<feature type="chain" id="PRO_5006419017" evidence="2">
    <location>
        <begin position="27"/>
        <end position="226"/>
    </location>
</feature>
<dbReference type="SMART" id="SM00257">
    <property type="entry name" value="LysM"/>
    <property type="match status" value="1"/>
</dbReference>
<dbReference type="PATRIC" id="fig|89059.3.peg.586"/>
<organism evidence="4 5">
    <name type="scientific">Ligilactobacillus acidipiscis</name>
    <dbReference type="NCBI Taxonomy" id="89059"/>
    <lineage>
        <taxon>Bacteria</taxon>
        <taxon>Bacillati</taxon>
        <taxon>Bacillota</taxon>
        <taxon>Bacilli</taxon>
        <taxon>Lactobacillales</taxon>
        <taxon>Lactobacillaceae</taxon>
        <taxon>Ligilactobacillus</taxon>
    </lineage>
</organism>
<reference evidence="4 5" key="1">
    <citation type="journal article" date="2015" name="Genome Announc.">
        <title>Expanding the biotechnology potential of lactobacilli through comparative genomics of 213 strains and associated genera.</title>
        <authorList>
            <person name="Sun Z."/>
            <person name="Harris H.M."/>
            <person name="McCann A."/>
            <person name="Guo C."/>
            <person name="Argimon S."/>
            <person name="Zhang W."/>
            <person name="Yang X."/>
            <person name="Jeffery I.B."/>
            <person name="Cooney J.C."/>
            <person name="Kagawa T.F."/>
            <person name="Liu W."/>
            <person name="Song Y."/>
            <person name="Salvetti E."/>
            <person name="Wrobel A."/>
            <person name="Rasinkangas P."/>
            <person name="Parkhill J."/>
            <person name="Rea M.C."/>
            <person name="O'Sullivan O."/>
            <person name="Ritari J."/>
            <person name="Douillard F.P."/>
            <person name="Paul Ross R."/>
            <person name="Yang R."/>
            <person name="Briner A.E."/>
            <person name="Felis G.E."/>
            <person name="de Vos W.M."/>
            <person name="Barrangou R."/>
            <person name="Klaenhammer T.R."/>
            <person name="Caufield P.W."/>
            <person name="Cui Y."/>
            <person name="Zhang H."/>
            <person name="O'Toole P.W."/>
        </authorList>
    </citation>
    <scope>NUCLEOTIDE SEQUENCE [LARGE SCALE GENOMIC DNA]</scope>
    <source>
        <strain evidence="4 5">DSM 15353</strain>
    </source>
</reference>
<evidence type="ECO:0000313" key="4">
    <source>
        <dbReference type="EMBL" id="KRN78208.1"/>
    </source>
</evidence>
<dbReference type="EMBL" id="JQBK01000152">
    <property type="protein sequence ID" value="KRN78208.1"/>
    <property type="molecule type" value="Genomic_DNA"/>
</dbReference>
<keyword evidence="2" id="KW-0732">Signal</keyword>
<evidence type="ECO:0000313" key="5">
    <source>
        <dbReference type="Proteomes" id="UP000051491"/>
    </source>
</evidence>
<sequence>MKFKKTLLTVTAAVGMLTAGSLAANADTVRVKAGDTISSIAKENNVTVSSIEKANDLSNINMIYIGQEIEVGENGQVTSTQPQQQAAVAQTPAKPAQSNQVQPKAQAPVQQKVQPQQTSQGQVQPQQAQAQTKVVVQQAASQPATTSNNSGSSSEAAAKAAIAGRESGGSYSASNGQYYGKYQLGKSMLNGDLSEANQEKTADNYVNSRYGSWSNALKHSDQYGWY</sequence>